<name>A0A8T7LVG6_9CHLR</name>
<keyword evidence="8" id="KW-0547">Nucleotide-binding</keyword>
<sequence>MTRRTKIVGTIGPASWDEPVLHRLIEEGLDVVRLNFSHAEHNKAAETIALVRRLANENERNVAILQDLQGPRIRTGKVAEKIQLEQGKEVVLTTQPDFVATSPDMIGVDYAGLSLDVKSGDLLLIEDGLFKLQVLHTTADAVHCVVIEGGLLGSHKGINVPGVTLGVPTITDKDKEDLRFGIEQDVDYVALSFVRQAEDVIQLRQLIQKYAGTDDPLHLPLIIAKIEKHEAIANFDAILAAADGIMVARGDLGVELPTEQIPVLQKRIIRKCNDAGKTVITATQMLDSMTRNPRPTRAEASDVANAIIDGSDATMLSGETASGLYPIEAVRVMSRIAETIEREWLFSSYHTRIHYGYATNITDAISQSVVDISLELGVSLILATSSSGSTARMISRCRPSVPLLVATAEERTYRRLALVWGTEAIKTEHYSITSEVVNRLQQRLLERSLVKPGDKIVVTGGLPVGVPGQTNMLRVVTIGQGI</sequence>
<dbReference type="InterPro" id="IPR015813">
    <property type="entry name" value="Pyrv/PenolPyrv_kinase-like_dom"/>
</dbReference>
<keyword evidence="21" id="KW-1185">Reference proteome</keyword>
<evidence type="ECO:0000256" key="8">
    <source>
        <dbReference type="ARBA" id="ARBA00022741"/>
    </source>
</evidence>
<dbReference type="Gene3D" id="3.20.20.60">
    <property type="entry name" value="Phosphoenolpyruvate-binding domains"/>
    <property type="match status" value="1"/>
</dbReference>
<dbReference type="EMBL" id="CP128399">
    <property type="protein sequence ID" value="WJW67878.1"/>
    <property type="molecule type" value="Genomic_DNA"/>
</dbReference>
<evidence type="ECO:0000256" key="15">
    <source>
        <dbReference type="RuleBase" id="RU000504"/>
    </source>
</evidence>
<dbReference type="Gene3D" id="3.40.1380.20">
    <property type="entry name" value="Pyruvate kinase, C-terminal domain"/>
    <property type="match status" value="1"/>
</dbReference>
<evidence type="ECO:0000256" key="11">
    <source>
        <dbReference type="ARBA" id="ARBA00022842"/>
    </source>
</evidence>
<protein>
    <recommendedName>
        <fullName evidence="5 14">Pyruvate kinase</fullName>
        <ecNumber evidence="5 14">2.7.1.40</ecNumber>
    </recommendedName>
</protein>
<keyword evidence="11 15" id="KW-0460">Magnesium</keyword>
<dbReference type="InterPro" id="IPR001697">
    <property type="entry name" value="Pyr_Knase"/>
</dbReference>
<dbReference type="GO" id="GO:0030955">
    <property type="term" value="F:potassium ion binding"/>
    <property type="evidence" value="ECO:0007669"/>
    <property type="project" value="UniProtKB-UniRule"/>
</dbReference>
<reference evidence="19" key="2">
    <citation type="journal article" date="2024" name="Nature">
        <title>Anoxygenic phototroph of the Chloroflexota uses a type I reaction centre.</title>
        <authorList>
            <person name="Tsuji J.M."/>
            <person name="Shaw N.A."/>
            <person name="Nagashima S."/>
            <person name="Venkiteswaran J.J."/>
            <person name="Schiff S.L."/>
            <person name="Watanabe T."/>
            <person name="Fukui M."/>
            <person name="Hanada S."/>
            <person name="Tank M."/>
            <person name="Neufeld J.D."/>
        </authorList>
    </citation>
    <scope>NUCLEOTIDE SEQUENCE</scope>
    <source>
        <strain evidence="19">L227-S17</strain>
    </source>
</reference>
<evidence type="ECO:0000256" key="1">
    <source>
        <dbReference type="ARBA" id="ARBA00001946"/>
    </source>
</evidence>
<accession>A0A8T7LVG6</accession>
<keyword evidence="10" id="KW-0067">ATP-binding</keyword>
<dbReference type="Pfam" id="PF02887">
    <property type="entry name" value="PK_C"/>
    <property type="match status" value="1"/>
</dbReference>
<dbReference type="NCBIfam" id="NF004491">
    <property type="entry name" value="PRK05826.1"/>
    <property type="match status" value="1"/>
</dbReference>
<dbReference type="FunFam" id="3.20.20.60:FF:000025">
    <property type="entry name" value="Pyruvate kinase"/>
    <property type="match status" value="1"/>
</dbReference>
<evidence type="ECO:0000256" key="3">
    <source>
        <dbReference type="ARBA" id="ARBA00004997"/>
    </source>
</evidence>
<dbReference type="PANTHER" id="PTHR11817">
    <property type="entry name" value="PYRUVATE KINASE"/>
    <property type="match status" value="1"/>
</dbReference>
<comment type="cofactor">
    <cofactor evidence="1">
        <name>Mg(2+)</name>
        <dbReference type="ChEBI" id="CHEBI:18420"/>
    </cofactor>
</comment>
<evidence type="ECO:0000256" key="6">
    <source>
        <dbReference type="ARBA" id="ARBA00022679"/>
    </source>
</evidence>
<comment type="similarity">
    <text evidence="4 15">Belongs to the pyruvate kinase family.</text>
</comment>
<dbReference type="SUPFAM" id="SSF51621">
    <property type="entry name" value="Phosphoenolpyruvate/pyruvate domain"/>
    <property type="match status" value="1"/>
</dbReference>
<dbReference type="RefSeq" id="WP_341469769.1">
    <property type="nucleotide sequence ID" value="NZ_CP128399.1"/>
</dbReference>
<keyword evidence="13 18" id="KW-0670">Pyruvate</keyword>
<evidence type="ECO:0000313" key="21">
    <source>
        <dbReference type="Proteomes" id="UP001431572"/>
    </source>
</evidence>
<evidence type="ECO:0000256" key="4">
    <source>
        <dbReference type="ARBA" id="ARBA00008663"/>
    </source>
</evidence>
<evidence type="ECO:0000313" key="19">
    <source>
        <dbReference type="EMBL" id="WJW67878.1"/>
    </source>
</evidence>
<dbReference type="InterPro" id="IPR015806">
    <property type="entry name" value="Pyrv_Knase_insert_dom_sf"/>
</dbReference>
<evidence type="ECO:0000256" key="5">
    <source>
        <dbReference type="ARBA" id="ARBA00012142"/>
    </source>
</evidence>
<dbReference type="GO" id="GO:0016301">
    <property type="term" value="F:kinase activity"/>
    <property type="evidence" value="ECO:0007669"/>
    <property type="project" value="UniProtKB-KW"/>
</dbReference>
<dbReference type="GO" id="GO:0004743">
    <property type="term" value="F:pyruvate kinase activity"/>
    <property type="evidence" value="ECO:0007669"/>
    <property type="project" value="UniProtKB-UniRule"/>
</dbReference>
<comment type="catalytic activity">
    <reaction evidence="15">
        <text>pyruvate + ATP = phosphoenolpyruvate + ADP + H(+)</text>
        <dbReference type="Rhea" id="RHEA:18157"/>
        <dbReference type="ChEBI" id="CHEBI:15361"/>
        <dbReference type="ChEBI" id="CHEBI:15378"/>
        <dbReference type="ChEBI" id="CHEBI:30616"/>
        <dbReference type="ChEBI" id="CHEBI:58702"/>
        <dbReference type="ChEBI" id="CHEBI:456216"/>
        <dbReference type="EC" id="2.7.1.40"/>
    </reaction>
</comment>
<evidence type="ECO:0000256" key="14">
    <source>
        <dbReference type="NCBIfam" id="TIGR01064"/>
    </source>
</evidence>
<dbReference type="PRINTS" id="PR01050">
    <property type="entry name" value="PYRUVTKNASE"/>
</dbReference>
<evidence type="ECO:0000259" key="17">
    <source>
        <dbReference type="Pfam" id="PF02887"/>
    </source>
</evidence>
<reference evidence="18 20" key="1">
    <citation type="submission" date="2020-06" db="EMBL/GenBank/DDBJ databases">
        <title>Anoxygenic phototrophic Chloroflexota member uses a Type I reaction center.</title>
        <authorList>
            <person name="Tsuji J.M."/>
            <person name="Shaw N.A."/>
            <person name="Nagashima S."/>
            <person name="Venkiteswaran J."/>
            <person name="Schiff S.L."/>
            <person name="Hanada S."/>
            <person name="Tank M."/>
            <person name="Neufeld J.D."/>
        </authorList>
    </citation>
    <scope>NUCLEOTIDE SEQUENCE [LARGE SCALE GENOMIC DNA]</scope>
    <source>
        <strain evidence="18">L227-S17</strain>
    </source>
</reference>
<keyword evidence="12 15" id="KW-0324">Glycolysis</keyword>
<feature type="domain" description="Pyruvate kinase C-terminal" evidence="17">
    <location>
        <begin position="363"/>
        <end position="476"/>
    </location>
</feature>
<evidence type="ECO:0000256" key="10">
    <source>
        <dbReference type="ARBA" id="ARBA00022840"/>
    </source>
</evidence>
<dbReference type="Proteomes" id="UP000521676">
    <property type="component" value="Unassembled WGS sequence"/>
</dbReference>
<dbReference type="InterPro" id="IPR015795">
    <property type="entry name" value="Pyrv_Knase_C"/>
</dbReference>
<evidence type="ECO:0000256" key="9">
    <source>
        <dbReference type="ARBA" id="ARBA00022777"/>
    </source>
</evidence>
<dbReference type="InterPro" id="IPR011037">
    <property type="entry name" value="Pyrv_Knase-like_insert_dom_sf"/>
</dbReference>
<gene>
    <name evidence="18" type="primary">pyk</name>
    <name evidence="18" type="ORF">HXX08_09085</name>
    <name evidence="19" type="ORF">OZ401_001161</name>
</gene>
<dbReference type="EC" id="2.7.1.40" evidence="5 14"/>
<dbReference type="NCBIfam" id="NF004978">
    <property type="entry name" value="PRK06354.1"/>
    <property type="match status" value="1"/>
</dbReference>
<dbReference type="InterPro" id="IPR036918">
    <property type="entry name" value="Pyrv_Knase_C_sf"/>
</dbReference>
<evidence type="ECO:0000256" key="12">
    <source>
        <dbReference type="ARBA" id="ARBA00023152"/>
    </source>
</evidence>
<keyword evidence="9 15" id="KW-0418">Kinase</keyword>
<keyword evidence="7" id="KW-0479">Metal-binding</keyword>
<keyword evidence="6 15" id="KW-0808">Transferase</keyword>
<evidence type="ECO:0000259" key="16">
    <source>
        <dbReference type="Pfam" id="PF00224"/>
    </source>
</evidence>
<dbReference type="Gene3D" id="2.40.33.10">
    <property type="entry name" value="PK beta-barrel domain-like"/>
    <property type="match status" value="1"/>
</dbReference>
<evidence type="ECO:0000256" key="2">
    <source>
        <dbReference type="ARBA" id="ARBA00001958"/>
    </source>
</evidence>
<comment type="cofactor">
    <cofactor evidence="2">
        <name>K(+)</name>
        <dbReference type="ChEBI" id="CHEBI:29103"/>
    </cofactor>
</comment>
<dbReference type="FunFam" id="2.40.33.10:FF:000001">
    <property type="entry name" value="Pyruvate kinase"/>
    <property type="match status" value="1"/>
</dbReference>
<proteinExistence type="inferred from homology"/>
<dbReference type="InterPro" id="IPR015793">
    <property type="entry name" value="Pyrv_Knase_brl"/>
</dbReference>
<organism evidence="18 20">
    <name type="scientific">Candidatus Chlorohelix allophototropha</name>
    <dbReference type="NCBI Taxonomy" id="3003348"/>
    <lineage>
        <taxon>Bacteria</taxon>
        <taxon>Bacillati</taxon>
        <taxon>Chloroflexota</taxon>
        <taxon>Chloroflexia</taxon>
        <taxon>Candidatus Chloroheliales</taxon>
        <taxon>Candidatus Chloroheliaceae</taxon>
        <taxon>Candidatus Chlorohelix</taxon>
    </lineage>
</organism>
<evidence type="ECO:0000313" key="18">
    <source>
        <dbReference type="EMBL" id="NWJ46018.1"/>
    </source>
</evidence>
<evidence type="ECO:0000313" key="20">
    <source>
        <dbReference type="Proteomes" id="UP000521676"/>
    </source>
</evidence>
<comment type="pathway">
    <text evidence="3 15">Carbohydrate degradation; glycolysis; pyruvate from D-glyceraldehyde 3-phosphate: step 5/5.</text>
</comment>
<feature type="domain" description="Pyruvate kinase barrel" evidence="16">
    <location>
        <begin position="3"/>
        <end position="330"/>
    </location>
</feature>
<evidence type="ECO:0000256" key="7">
    <source>
        <dbReference type="ARBA" id="ARBA00022723"/>
    </source>
</evidence>
<evidence type="ECO:0000256" key="13">
    <source>
        <dbReference type="ARBA" id="ARBA00023317"/>
    </source>
</evidence>
<dbReference type="GO" id="GO:0000287">
    <property type="term" value="F:magnesium ion binding"/>
    <property type="evidence" value="ECO:0007669"/>
    <property type="project" value="UniProtKB-UniRule"/>
</dbReference>
<dbReference type="AlphaFoldDB" id="A0A8T7LVG6"/>
<dbReference type="SUPFAM" id="SSF50800">
    <property type="entry name" value="PK beta-barrel domain-like"/>
    <property type="match status" value="1"/>
</dbReference>
<dbReference type="InterPro" id="IPR040442">
    <property type="entry name" value="Pyrv_kinase-like_dom_sf"/>
</dbReference>
<dbReference type="GO" id="GO:0005524">
    <property type="term" value="F:ATP binding"/>
    <property type="evidence" value="ECO:0007669"/>
    <property type="project" value="UniProtKB-KW"/>
</dbReference>
<dbReference type="SUPFAM" id="SSF52935">
    <property type="entry name" value="PK C-terminal domain-like"/>
    <property type="match status" value="1"/>
</dbReference>
<dbReference type="Pfam" id="PF00224">
    <property type="entry name" value="PK"/>
    <property type="match status" value="1"/>
</dbReference>
<dbReference type="EMBL" id="JACATZ010000001">
    <property type="protein sequence ID" value="NWJ46018.1"/>
    <property type="molecule type" value="Genomic_DNA"/>
</dbReference>
<dbReference type="NCBIfam" id="TIGR01064">
    <property type="entry name" value="pyruv_kin"/>
    <property type="match status" value="1"/>
</dbReference>
<dbReference type="Proteomes" id="UP001431572">
    <property type="component" value="Chromosome 1"/>
</dbReference>